<reference evidence="1 2" key="1">
    <citation type="submission" date="2017-11" db="EMBL/GenBank/DDBJ databases">
        <title>Taxonomic description and genome sequences of Spirosoma HA7 sp. nov., isolated from pollen microhabitat of Corylus avellana.</title>
        <authorList>
            <person name="Ambika Manirajan B."/>
            <person name="Suarez C."/>
            <person name="Ratering S."/>
            <person name="Geissler-Plaum R."/>
            <person name="Cardinale M."/>
            <person name="Sylvia S."/>
        </authorList>
    </citation>
    <scope>NUCLEOTIDE SEQUENCE [LARGE SCALE GENOMIC DNA]</scope>
    <source>
        <strain evidence="1 2">HA7</strain>
    </source>
</reference>
<dbReference type="Proteomes" id="UP000232883">
    <property type="component" value="Chromosome"/>
</dbReference>
<dbReference type="OrthoDB" id="965394at2"/>
<organism evidence="1 2">
    <name type="scientific">Spirosoma pollinicola</name>
    <dbReference type="NCBI Taxonomy" id="2057025"/>
    <lineage>
        <taxon>Bacteria</taxon>
        <taxon>Pseudomonadati</taxon>
        <taxon>Bacteroidota</taxon>
        <taxon>Cytophagia</taxon>
        <taxon>Cytophagales</taxon>
        <taxon>Cytophagaceae</taxon>
        <taxon>Spirosoma</taxon>
    </lineage>
</organism>
<evidence type="ECO:0000313" key="2">
    <source>
        <dbReference type="Proteomes" id="UP000232883"/>
    </source>
</evidence>
<accession>A0A2K8ZAV1</accession>
<proteinExistence type="predicted"/>
<gene>
    <name evidence="1" type="ORF">CWM47_37400</name>
</gene>
<keyword evidence="2" id="KW-1185">Reference proteome</keyword>
<dbReference type="AlphaFoldDB" id="A0A2K8ZAV1"/>
<evidence type="ECO:0000313" key="1">
    <source>
        <dbReference type="EMBL" id="AUD07003.1"/>
    </source>
</evidence>
<dbReference type="KEGG" id="spir:CWM47_37400"/>
<name>A0A2K8ZAV1_9BACT</name>
<dbReference type="EMBL" id="CP025096">
    <property type="protein sequence ID" value="AUD07003.1"/>
    <property type="molecule type" value="Genomic_DNA"/>
</dbReference>
<sequence>MNSKPTYTEIPPTSDLDYWQLKSNKDKLRTYVPKDKELHLKLKREAWAKIQARLPVSLRSKINYSDTSNMHLRGKSI</sequence>
<dbReference type="RefSeq" id="WP_100993537.1">
    <property type="nucleotide sequence ID" value="NZ_CP025096.1"/>
</dbReference>
<protein>
    <submittedName>
        <fullName evidence="1">Uncharacterized protein</fullName>
    </submittedName>
</protein>